<evidence type="ECO:0000256" key="1">
    <source>
        <dbReference type="ARBA" id="ARBA00004141"/>
    </source>
</evidence>
<gene>
    <name evidence="11" type="primary">AQP2</name>
</gene>
<dbReference type="GO" id="GO:0015254">
    <property type="term" value="F:glycerol channel activity"/>
    <property type="evidence" value="ECO:0007669"/>
    <property type="project" value="TreeGrafter"/>
</dbReference>
<evidence type="ECO:0000256" key="6">
    <source>
        <dbReference type="ARBA" id="ARBA00023136"/>
    </source>
</evidence>
<dbReference type="GO" id="GO:0015250">
    <property type="term" value="F:water channel activity"/>
    <property type="evidence" value="ECO:0007669"/>
    <property type="project" value="TreeGrafter"/>
</dbReference>
<dbReference type="PRINTS" id="PR00783">
    <property type="entry name" value="MINTRINSICP"/>
</dbReference>
<evidence type="ECO:0000256" key="5">
    <source>
        <dbReference type="ARBA" id="ARBA00022989"/>
    </source>
</evidence>
<reference evidence="11" key="1">
    <citation type="submission" date="2016-12" db="EMBL/GenBank/DDBJ databases">
        <title>Finding Aquaporins from Dermatophagoides pteronyssinus, one of the most important indoor allergen sources.</title>
        <authorList>
            <person name="Cui Y."/>
        </authorList>
    </citation>
    <scope>NUCLEOTIDE SEQUENCE</scope>
</reference>
<dbReference type="SUPFAM" id="SSF81338">
    <property type="entry name" value="Aquaporin-like"/>
    <property type="match status" value="1"/>
</dbReference>
<feature type="transmembrane region" description="Helical" evidence="10">
    <location>
        <begin position="44"/>
        <end position="63"/>
    </location>
</feature>
<keyword evidence="6 10" id="KW-0472">Membrane</keyword>
<feature type="transmembrane region" description="Helical" evidence="10">
    <location>
        <begin position="230"/>
        <end position="252"/>
    </location>
</feature>
<dbReference type="PROSITE" id="PS51257">
    <property type="entry name" value="PROKAR_LIPOPROTEIN"/>
    <property type="match status" value="1"/>
</dbReference>
<evidence type="ECO:0000256" key="7">
    <source>
        <dbReference type="ARBA" id="ARBA00045280"/>
    </source>
</evidence>
<keyword evidence="3 8" id="KW-0813">Transport</keyword>
<dbReference type="Gene3D" id="1.20.1080.10">
    <property type="entry name" value="Glycerol uptake facilitator protein"/>
    <property type="match status" value="1"/>
</dbReference>
<sequence>MHNIFKEFIAEVIGTAILMLLGISGCACTVLTESPMNLACGFGYAFGVVIASVFAGPISGAHINPAITVAFTLIGKFQWRKVPIYLLAQYLGSFIGSTIAYSLYFEAMNTFDMENFFDKNLTLNNQEPSMKMASIFITTPAEHLTLLPAMWDQIVSTGLLVYAILFIGDEMNTPKLLQTFTTGFIIFTFIIGFNFNCGAILNPARDLAPRILLAFFGYNGRVFAHLNYNFWWAVGIVGPHLGAIIGAISYYYSSKMRQSFIDDENMFQLNQVIQTKSITSNAASPDNIDHHKSSNHHRHQQQQHPSPLVTNLQMYQGKVNTEFQH</sequence>
<keyword evidence="4 8" id="KW-0812">Transmembrane</keyword>
<dbReference type="InterPro" id="IPR022357">
    <property type="entry name" value="MIP_CS"/>
</dbReference>
<feature type="transmembrane region" description="Helical" evidence="10">
    <location>
        <begin position="180"/>
        <end position="201"/>
    </location>
</feature>
<dbReference type="Pfam" id="PF00230">
    <property type="entry name" value="MIP"/>
    <property type="match status" value="1"/>
</dbReference>
<name>A0A2D1VLB6_DERPT</name>
<feature type="transmembrane region" description="Helical" evidence="10">
    <location>
        <begin position="150"/>
        <end position="168"/>
    </location>
</feature>
<dbReference type="OrthoDB" id="3222at2759"/>
<comment type="function">
    <text evidence="7">Aquaglyceroporin that may modulate the water content and osmolytes during anhydrobiosis.</text>
</comment>
<accession>A0A2D1VLB6</accession>
<dbReference type="InterPro" id="IPR000425">
    <property type="entry name" value="MIP"/>
</dbReference>
<dbReference type="GO" id="GO:0016323">
    <property type="term" value="C:basolateral plasma membrane"/>
    <property type="evidence" value="ECO:0007669"/>
    <property type="project" value="TreeGrafter"/>
</dbReference>
<proteinExistence type="evidence at transcript level"/>
<evidence type="ECO:0000256" key="2">
    <source>
        <dbReference type="ARBA" id="ARBA00006175"/>
    </source>
</evidence>
<keyword evidence="5 10" id="KW-1133">Transmembrane helix</keyword>
<evidence type="ECO:0000313" key="11">
    <source>
        <dbReference type="EMBL" id="ATP75371.1"/>
    </source>
</evidence>
<feature type="transmembrane region" description="Helical" evidence="10">
    <location>
        <begin position="84"/>
        <end position="104"/>
    </location>
</feature>
<dbReference type="InterPro" id="IPR050363">
    <property type="entry name" value="MIP/Aquaporin"/>
</dbReference>
<dbReference type="AlphaFoldDB" id="A0A2D1VLB6"/>
<evidence type="ECO:0000256" key="8">
    <source>
        <dbReference type="RuleBase" id="RU000477"/>
    </source>
</evidence>
<protein>
    <submittedName>
        <fullName evidence="11">Aquaporin</fullName>
    </submittedName>
</protein>
<dbReference type="PROSITE" id="PS00221">
    <property type="entry name" value="MIP"/>
    <property type="match status" value="1"/>
</dbReference>
<dbReference type="PANTHER" id="PTHR43829">
    <property type="entry name" value="AQUAPORIN OR AQUAGLYCEROPORIN RELATED"/>
    <property type="match status" value="1"/>
</dbReference>
<evidence type="ECO:0000256" key="3">
    <source>
        <dbReference type="ARBA" id="ARBA00022448"/>
    </source>
</evidence>
<evidence type="ECO:0000256" key="4">
    <source>
        <dbReference type="ARBA" id="ARBA00022692"/>
    </source>
</evidence>
<dbReference type="EMBL" id="KY305294">
    <property type="protein sequence ID" value="ATP75371.1"/>
    <property type="molecule type" value="mRNA"/>
</dbReference>
<comment type="similarity">
    <text evidence="2 8">Belongs to the MIP/aquaporin (TC 1.A.8) family.</text>
</comment>
<evidence type="ECO:0000256" key="10">
    <source>
        <dbReference type="SAM" id="Phobius"/>
    </source>
</evidence>
<dbReference type="InterPro" id="IPR023271">
    <property type="entry name" value="Aquaporin-like"/>
</dbReference>
<evidence type="ECO:0000256" key="9">
    <source>
        <dbReference type="SAM" id="MobiDB-lite"/>
    </source>
</evidence>
<feature type="region of interest" description="Disordered" evidence="9">
    <location>
        <begin position="283"/>
        <end position="308"/>
    </location>
</feature>
<comment type="subcellular location">
    <subcellularLocation>
        <location evidence="1">Membrane</location>
        <topology evidence="1">Multi-pass membrane protein</topology>
    </subcellularLocation>
</comment>
<feature type="transmembrane region" description="Helical" evidence="10">
    <location>
        <begin position="12"/>
        <end position="32"/>
    </location>
</feature>
<dbReference type="PANTHER" id="PTHR43829:SF9">
    <property type="entry name" value="AQUAPORIN-9"/>
    <property type="match status" value="1"/>
</dbReference>
<organism evidence="11">
    <name type="scientific">Dermatophagoides pteronyssinus</name>
    <name type="common">European house dust mite</name>
    <dbReference type="NCBI Taxonomy" id="6956"/>
    <lineage>
        <taxon>Eukaryota</taxon>
        <taxon>Metazoa</taxon>
        <taxon>Ecdysozoa</taxon>
        <taxon>Arthropoda</taxon>
        <taxon>Chelicerata</taxon>
        <taxon>Arachnida</taxon>
        <taxon>Acari</taxon>
        <taxon>Acariformes</taxon>
        <taxon>Sarcoptiformes</taxon>
        <taxon>Astigmata</taxon>
        <taxon>Psoroptidia</taxon>
        <taxon>Analgoidea</taxon>
        <taxon>Pyroglyphidae</taxon>
        <taxon>Dermatophagoidinae</taxon>
        <taxon>Dermatophagoides</taxon>
    </lineage>
</organism>